<dbReference type="EMBL" id="OR769219">
    <property type="protein sequence ID" value="WQJ51541.1"/>
    <property type="molecule type" value="Genomic_DNA"/>
</dbReference>
<dbReference type="Proteomes" id="UP001348805">
    <property type="component" value="Segment"/>
</dbReference>
<reference evidence="1 2" key="1">
    <citation type="submission" date="2023-11" db="EMBL/GenBank/DDBJ databases">
        <authorList>
            <person name="Cook R."/>
            <person name="Crisci M."/>
            <person name="Pye H."/>
            <person name="Adriaenssens E."/>
            <person name="Santini J."/>
        </authorList>
    </citation>
    <scope>NUCLEOTIDE SEQUENCE [LARGE SCALE GENOMIC DNA]</scope>
    <source>
        <strain evidence="1">Lak_Megaphage_RVC_AP3_GC26</strain>
    </source>
</reference>
<protein>
    <submittedName>
        <fullName evidence="1">Uncharacterized protein</fullName>
    </submittedName>
</protein>
<accession>A0ABZ0Z0A2</accession>
<sequence length="156" mass="18544">MDKTNRKIIDSYVAIHDGRTFTLCHIPNGSIIVIKFSTERFSNIYISFETFIISKYTDKNGANLIYFTSVTNPVMGRSFIIDVNKESIWQHYNPNNLDITTLNFGFDKKYLEIVAIYDRPITTLNNKKRCNQYKLYGWKKYELTPIFLREFKYDYE</sequence>
<keyword evidence="2" id="KW-1185">Reference proteome</keyword>
<name>A0ABZ0Z0A2_9CAUD</name>
<organism evidence="1 2">
    <name type="scientific">phage Lak_Megaphage_RVC_AP3_GC26</name>
    <dbReference type="NCBI Taxonomy" id="3109225"/>
    <lineage>
        <taxon>Viruses</taxon>
        <taxon>Duplodnaviria</taxon>
        <taxon>Heunggongvirae</taxon>
        <taxon>Uroviricota</taxon>
        <taxon>Caudoviricetes</taxon>
        <taxon>Caudoviricetes code 15 clade</taxon>
    </lineage>
</organism>
<evidence type="ECO:0000313" key="1">
    <source>
        <dbReference type="EMBL" id="WQJ51541.1"/>
    </source>
</evidence>
<evidence type="ECO:0000313" key="2">
    <source>
        <dbReference type="Proteomes" id="UP001348805"/>
    </source>
</evidence>
<proteinExistence type="predicted"/>